<name>A0A8B6BW27_MYTGA</name>
<feature type="transmembrane region" description="Helical" evidence="1">
    <location>
        <begin position="21"/>
        <end position="48"/>
    </location>
</feature>
<sequence>MEKGFKEAEIQDESGTTNLLGFWWTVCIIIHTPDFMTLQRLCFLLYLMEAKDYMNRFLMSCVFWQHMTPTPAVFYNIWVNCILIYIVRQYIQEFQRFCLFATHKDKVRKDDRSSTRETLTLFLKESSNVRIKTLSHASLIYMEDNLQQVAKS</sequence>
<dbReference type="EMBL" id="UYJE01000761">
    <property type="protein sequence ID" value="VDH96091.1"/>
    <property type="molecule type" value="Genomic_DNA"/>
</dbReference>
<evidence type="ECO:0000256" key="1">
    <source>
        <dbReference type="SAM" id="Phobius"/>
    </source>
</evidence>
<evidence type="ECO:0000313" key="3">
    <source>
        <dbReference type="Proteomes" id="UP000596742"/>
    </source>
</evidence>
<accession>A0A8B6BW27</accession>
<gene>
    <name evidence="2" type="ORF">MGAL_10B033554</name>
</gene>
<organism evidence="2 3">
    <name type="scientific">Mytilus galloprovincialis</name>
    <name type="common">Mediterranean mussel</name>
    <dbReference type="NCBI Taxonomy" id="29158"/>
    <lineage>
        <taxon>Eukaryota</taxon>
        <taxon>Metazoa</taxon>
        <taxon>Spiralia</taxon>
        <taxon>Lophotrochozoa</taxon>
        <taxon>Mollusca</taxon>
        <taxon>Bivalvia</taxon>
        <taxon>Autobranchia</taxon>
        <taxon>Pteriomorphia</taxon>
        <taxon>Mytilida</taxon>
        <taxon>Mytiloidea</taxon>
        <taxon>Mytilidae</taxon>
        <taxon>Mytilinae</taxon>
        <taxon>Mytilus</taxon>
    </lineage>
</organism>
<keyword evidence="1" id="KW-0812">Transmembrane</keyword>
<proteinExistence type="predicted"/>
<keyword evidence="1" id="KW-1133">Transmembrane helix</keyword>
<dbReference type="Proteomes" id="UP000596742">
    <property type="component" value="Unassembled WGS sequence"/>
</dbReference>
<comment type="caution">
    <text evidence="2">The sequence shown here is derived from an EMBL/GenBank/DDBJ whole genome shotgun (WGS) entry which is preliminary data.</text>
</comment>
<evidence type="ECO:0000313" key="2">
    <source>
        <dbReference type="EMBL" id="VDH96091.1"/>
    </source>
</evidence>
<feature type="transmembrane region" description="Helical" evidence="1">
    <location>
        <begin position="68"/>
        <end position="87"/>
    </location>
</feature>
<keyword evidence="1" id="KW-0472">Membrane</keyword>
<dbReference type="AlphaFoldDB" id="A0A8B6BW27"/>
<keyword evidence="3" id="KW-1185">Reference proteome</keyword>
<reference evidence="2" key="1">
    <citation type="submission" date="2018-11" db="EMBL/GenBank/DDBJ databases">
        <authorList>
            <person name="Alioto T."/>
            <person name="Alioto T."/>
        </authorList>
    </citation>
    <scope>NUCLEOTIDE SEQUENCE</scope>
</reference>
<protein>
    <submittedName>
        <fullName evidence="2">Uncharacterized protein</fullName>
    </submittedName>
</protein>